<gene>
    <name evidence="2" type="ORF">Tco_0840331</name>
</gene>
<name>A0ABQ5AV51_9ASTR</name>
<comment type="caution">
    <text evidence="2">The sequence shown here is derived from an EMBL/GenBank/DDBJ whole genome shotgun (WGS) entry which is preliminary data.</text>
</comment>
<evidence type="ECO:0000313" key="2">
    <source>
        <dbReference type="EMBL" id="GJT05869.1"/>
    </source>
</evidence>
<sequence length="164" mass="18435">MEHQQPTLKRQGMSAKPTTWRTGERKPLGDTCPMQQVHIFYHKGPVTQMCQQVQQDYGTLPRLQSTLDKLQKRLSKTEDKNGGMGICTRMGLCSLENQRRGENAPDLMPVRTGISTSLRMGLVKKNSRLVIVCDEKLVQVPYGNETLTFCGNGSSNRRESPVTL</sequence>
<dbReference type="Proteomes" id="UP001151760">
    <property type="component" value="Unassembled WGS sequence"/>
</dbReference>
<feature type="region of interest" description="Disordered" evidence="1">
    <location>
        <begin position="1"/>
        <end position="28"/>
    </location>
</feature>
<protein>
    <submittedName>
        <fullName evidence="2">Uncharacterized protein</fullName>
    </submittedName>
</protein>
<organism evidence="2 3">
    <name type="scientific">Tanacetum coccineum</name>
    <dbReference type="NCBI Taxonomy" id="301880"/>
    <lineage>
        <taxon>Eukaryota</taxon>
        <taxon>Viridiplantae</taxon>
        <taxon>Streptophyta</taxon>
        <taxon>Embryophyta</taxon>
        <taxon>Tracheophyta</taxon>
        <taxon>Spermatophyta</taxon>
        <taxon>Magnoliopsida</taxon>
        <taxon>eudicotyledons</taxon>
        <taxon>Gunneridae</taxon>
        <taxon>Pentapetalae</taxon>
        <taxon>asterids</taxon>
        <taxon>campanulids</taxon>
        <taxon>Asterales</taxon>
        <taxon>Asteraceae</taxon>
        <taxon>Asteroideae</taxon>
        <taxon>Anthemideae</taxon>
        <taxon>Anthemidinae</taxon>
        <taxon>Tanacetum</taxon>
    </lineage>
</organism>
<reference evidence="2" key="2">
    <citation type="submission" date="2022-01" db="EMBL/GenBank/DDBJ databases">
        <authorList>
            <person name="Yamashiro T."/>
            <person name="Shiraishi A."/>
            <person name="Satake H."/>
            <person name="Nakayama K."/>
        </authorList>
    </citation>
    <scope>NUCLEOTIDE SEQUENCE</scope>
</reference>
<keyword evidence="3" id="KW-1185">Reference proteome</keyword>
<dbReference type="EMBL" id="BQNB010012621">
    <property type="protein sequence ID" value="GJT05869.1"/>
    <property type="molecule type" value="Genomic_DNA"/>
</dbReference>
<accession>A0ABQ5AV51</accession>
<reference evidence="2" key="1">
    <citation type="journal article" date="2022" name="Int. J. Mol. Sci.">
        <title>Draft Genome of Tanacetum Coccineum: Genomic Comparison of Closely Related Tanacetum-Family Plants.</title>
        <authorList>
            <person name="Yamashiro T."/>
            <person name="Shiraishi A."/>
            <person name="Nakayama K."/>
            <person name="Satake H."/>
        </authorList>
    </citation>
    <scope>NUCLEOTIDE SEQUENCE</scope>
</reference>
<evidence type="ECO:0000313" key="3">
    <source>
        <dbReference type="Proteomes" id="UP001151760"/>
    </source>
</evidence>
<proteinExistence type="predicted"/>
<evidence type="ECO:0000256" key="1">
    <source>
        <dbReference type="SAM" id="MobiDB-lite"/>
    </source>
</evidence>